<dbReference type="EMBL" id="JAUCMV010000001">
    <property type="protein sequence ID" value="KAK0424586.1"/>
    <property type="molecule type" value="Genomic_DNA"/>
</dbReference>
<sequence>MKILLVFFFLLAPLAARLRSSYPPAFEYGGYRRNLNQLVFGDEQPDIKDLQSALKDRLLAFVKKGGILQSKEAMDSIVATIKDHPSETGFNDGDIQKATPLLYNYVSGLVEIYRTVPENLIPAAVKRLNSHLTVELYRTFSRIDFEMFNTINSIESAVIYVLGWEADHEEQSDAPSNPVVLQRFQEALEEELKLELKKFVGEGGDLASSQATKIIVKVLMKYDEEDTGFSRKDLQRLNRFLFDYISGLICLYEPGMTPLDYTTAAVNLNWQAYLQLQRMFSDWSFAMASTVATIGKAVGYVVIFH</sequence>
<organism evidence="2 3">
    <name type="scientific">Steinernema hermaphroditum</name>
    <dbReference type="NCBI Taxonomy" id="289476"/>
    <lineage>
        <taxon>Eukaryota</taxon>
        <taxon>Metazoa</taxon>
        <taxon>Ecdysozoa</taxon>
        <taxon>Nematoda</taxon>
        <taxon>Chromadorea</taxon>
        <taxon>Rhabditida</taxon>
        <taxon>Tylenchina</taxon>
        <taxon>Panagrolaimomorpha</taxon>
        <taxon>Strongyloidoidea</taxon>
        <taxon>Steinernematidae</taxon>
        <taxon>Steinernema</taxon>
    </lineage>
</organism>
<keyword evidence="1" id="KW-0732">Signal</keyword>
<evidence type="ECO:0000313" key="3">
    <source>
        <dbReference type="Proteomes" id="UP001175271"/>
    </source>
</evidence>
<accession>A0AA39IJ90</accession>
<proteinExistence type="predicted"/>
<feature type="signal peptide" evidence="1">
    <location>
        <begin position="1"/>
        <end position="16"/>
    </location>
</feature>
<keyword evidence="3" id="KW-1185">Reference proteome</keyword>
<name>A0AA39IJ90_9BILA</name>
<protein>
    <submittedName>
        <fullName evidence="2">Uncharacterized protein</fullName>
    </submittedName>
</protein>
<evidence type="ECO:0000256" key="1">
    <source>
        <dbReference type="SAM" id="SignalP"/>
    </source>
</evidence>
<dbReference type="Proteomes" id="UP001175271">
    <property type="component" value="Unassembled WGS sequence"/>
</dbReference>
<gene>
    <name evidence="2" type="ORF">QR680_008737</name>
</gene>
<evidence type="ECO:0000313" key="2">
    <source>
        <dbReference type="EMBL" id="KAK0424586.1"/>
    </source>
</evidence>
<comment type="caution">
    <text evidence="2">The sequence shown here is derived from an EMBL/GenBank/DDBJ whole genome shotgun (WGS) entry which is preliminary data.</text>
</comment>
<dbReference type="AlphaFoldDB" id="A0AA39IJ90"/>
<reference evidence="2" key="1">
    <citation type="submission" date="2023-06" db="EMBL/GenBank/DDBJ databases">
        <title>Genomic analysis of the entomopathogenic nematode Steinernema hermaphroditum.</title>
        <authorList>
            <person name="Schwarz E.M."/>
            <person name="Heppert J.K."/>
            <person name="Baniya A."/>
            <person name="Schwartz H.T."/>
            <person name="Tan C.-H."/>
            <person name="Antoshechkin I."/>
            <person name="Sternberg P.W."/>
            <person name="Goodrich-Blair H."/>
            <person name="Dillman A.R."/>
        </authorList>
    </citation>
    <scope>NUCLEOTIDE SEQUENCE</scope>
    <source>
        <strain evidence="2">PS9179</strain>
        <tissue evidence="2">Whole animal</tissue>
    </source>
</reference>
<feature type="chain" id="PRO_5041455002" evidence="1">
    <location>
        <begin position="17"/>
        <end position="305"/>
    </location>
</feature>